<dbReference type="GO" id="GO:0020037">
    <property type="term" value="F:heme binding"/>
    <property type="evidence" value="ECO:0007669"/>
    <property type="project" value="InterPro"/>
</dbReference>
<dbReference type="GO" id="GO:0016020">
    <property type="term" value="C:membrane"/>
    <property type="evidence" value="ECO:0007669"/>
    <property type="project" value="TreeGrafter"/>
</dbReference>
<feature type="transmembrane region" description="Helical" evidence="5">
    <location>
        <begin position="12"/>
        <end position="33"/>
    </location>
</feature>
<dbReference type="Pfam" id="PF00173">
    <property type="entry name" value="Cyt-b5"/>
    <property type="match status" value="1"/>
</dbReference>
<keyword evidence="3" id="KW-0408">Iron</keyword>
<evidence type="ECO:0000256" key="1">
    <source>
        <dbReference type="ARBA" id="ARBA00022617"/>
    </source>
</evidence>
<comment type="similarity">
    <text evidence="4">Belongs to the cytochrome b5 family.</text>
</comment>
<dbReference type="SUPFAM" id="SSF55856">
    <property type="entry name" value="Cytochrome b5-like heme/steroid binding domain"/>
    <property type="match status" value="1"/>
</dbReference>
<keyword evidence="5" id="KW-0812">Transmembrane</keyword>
<feature type="domain" description="Cytochrome b5 heme-binding" evidence="6">
    <location>
        <begin position="46"/>
        <end position="112"/>
    </location>
</feature>
<keyword evidence="5" id="KW-0472">Membrane</keyword>
<keyword evidence="5" id="KW-1133">Transmembrane helix</keyword>
<organism evidence="7">
    <name type="scientific">Borely moumouvirus</name>
    <dbReference type="NCBI Taxonomy" id="2712067"/>
    <lineage>
        <taxon>Viruses</taxon>
        <taxon>Varidnaviria</taxon>
        <taxon>Bamfordvirae</taxon>
        <taxon>Nucleocytoviricota</taxon>
        <taxon>Megaviricetes</taxon>
        <taxon>Imitervirales</taxon>
        <taxon>Mimiviridae</taxon>
        <taxon>Megamimivirinae</taxon>
        <taxon>Moumouvirus</taxon>
    </lineage>
</organism>
<sequence>MCYLILEKETVMTYYLLLLLIVVYVIKIICYYYKETNMTENKPIVNDPPLGPPDKIIVTFKGSKYDITNFIKRHPGGKQILIDNNGKDIENLMLEYEHSKNAYLILEKYKIQ</sequence>
<dbReference type="Gene3D" id="3.10.120.10">
    <property type="entry name" value="Cytochrome b5-like heme/steroid binding domain"/>
    <property type="match status" value="1"/>
</dbReference>
<evidence type="ECO:0000256" key="2">
    <source>
        <dbReference type="ARBA" id="ARBA00022723"/>
    </source>
</evidence>
<evidence type="ECO:0000256" key="4">
    <source>
        <dbReference type="ARBA" id="ARBA00038168"/>
    </source>
</evidence>
<dbReference type="PRINTS" id="PR00363">
    <property type="entry name" value="CYTOCHROMEB5"/>
</dbReference>
<dbReference type="SMART" id="SM01117">
    <property type="entry name" value="Cyt-b5"/>
    <property type="match status" value="1"/>
</dbReference>
<protein>
    <submittedName>
        <fullName evidence="7">Cytochrome b5-like protein</fullName>
    </submittedName>
</protein>
<evidence type="ECO:0000313" key="7">
    <source>
        <dbReference type="EMBL" id="QID06377.1"/>
    </source>
</evidence>
<dbReference type="InterPro" id="IPR050668">
    <property type="entry name" value="Cytochrome_b5"/>
</dbReference>
<dbReference type="PANTHER" id="PTHR19359">
    <property type="entry name" value="CYTOCHROME B5"/>
    <property type="match status" value="1"/>
</dbReference>
<dbReference type="InterPro" id="IPR036400">
    <property type="entry name" value="Cyt_B5-like_heme/steroid_sf"/>
</dbReference>
<dbReference type="GO" id="GO:0046872">
    <property type="term" value="F:metal ion binding"/>
    <property type="evidence" value="ECO:0007669"/>
    <property type="project" value="UniProtKB-KW"/>
</dbReference>
<dbReference type="InterPro" id="IPR018506">
    <property type="entry name" value="Cyt_B5_heme-BS"/>
</dbReference>
<accession>A0A6G6ACU0</accession>
<evidence type="ECO:0000256" key="3">
    <source>
        <dbReference type="ARBA" id="ARBA00023004"/>
    </source>
</evidence>
<evidence type="ECO:0000259" key="6">
    <source>
        <dbReference type="PROSITE" id="PS50255"/>
    </source>
</evidence>
<dbReference type="PROSITE" id="PS50255">
    <property type="entry name" value="CYTOCHROME_B5_2"/>
    <property type="match status" value="1"/>
</dbReference>
<keyword evidence="2" id="KW-0479">Metal-binding</keyword>
<proteinExistence type="inferred from homology"/>
<dbReference type="EMBL" id="MN175499">
    <property type="protein sequence ID" value="QID06377.1"/>
    <property type="molecule type" value="Genomic_DNA"/>
</dbReference>
<name>A0A6G6ACU0_9VIRU</name>
<evidence type="ECO:0000256" key="5">
    <source>
        <dbReference type="SAM" id="Phobius"/>
    </source>
</evidence>
<dbReference type="InterPro" id="IPR001199">
    <property type="entry name" value="Cyt_B5-like_heme/steroid-bd"/>
</dbReference>
<reference evidence="7" key="1">
    <citation type="submission" date="2019-07" db="EMBL/GenBank/DDBJ databases">
        <title>The discovery of a new lineage B mimivirus raises questions about particles surface fibrils.</title>
        <authorList>
            <person name="Silva L.K.S."/>
            <person name="Rodrigues R.A.L."/>
            <person name="Andrade A.C.S.P."/>
            <person name="Hikida H."/>
            <person name="Andreani J."/>
            <person name="Levasseur A."/>
            <person name="La Scola B."/>
            <person name="Abrahao J.S."/>
        </authorList>
    </citation>
    <scope>NUCLEOTIDE SEQUENCE</scope>
    <source>
        <strain evidence="7">B60</strain>
    </source>
</reference>
<keyword evidence="1" id="KW-0349">Heme</keyword>
<dbReference type="PROSITE" id="PS00191">
    <property type="entry name" value="CYTOCHROME_B5_1"/>
    <property type="match status" value="1"/>
</dbReference>